<dbReference type="InterPro" id="IPR036282">
    <property type="entry name" value="Glutathione-S-Trfase_C_sf"/>
</dbReference>
<evidence type="ECO:0000313" key="4">
    <source>
        <dbReference type="EMBL" id="NEK48516.1"/>
    </source>
</evidence>
<dbReference type="InterPro" id="IPR010987">
    <property type="entry name" value="Glutathione-S-Trfase_C-like"/>
</dbReference>
<organism evidence="4 5">
    <name type="scientific">Rhizobium leguminosarum</name>
    <dbReference type="NCBI Taxonomy" id="384"/>
    <lineage>
        <taxon>Bacteria</taxon>
        <taxon>Pseudomonadati</taxon>
        <taxon>Pseudomonadota</taxon>
        <taxon>Alphaproteobacteria</taxon>
        <taxon>Hyphomicrobiales</taxon>
        <taxon>Rhizobiaceae</taxon>
        <taxon>Rhizobium/Agrobacterium group</taxon>
        <taxon>Rhizobium</taxon>
    </lineage>
</organism>
<evidence type="ECO:0000259" key="2">
    <source>
        <dbReference type="PROSITE" id="PS50404"/>
    </source>
</evidence>
<dbReference type="Pfam" id="PF00043">
    <property type="entry name" value="GST_C"/>
    <property type="match status" value="1"/>
</dbReference>
<sequence length="355" mass="39479">MDHVRLNSLVSNARACIADRKRAGVMRFFDGTEKVRFVLFHAAMSFCSQKVRATLSQRGIAYESNEMLILASRDRNGNLVPAENYGAEYVRLRRSGQLSGVAGLADSYSGISSVSLCGLDACAVPTLVDLKTGEVIVDSLRICVHIDSTVDASESLIPIFDQDRQRVYRQLEAVDATPHPGLLYGFHPYEDRRPQVLRDAMKMVYDEKLETLAALTARHSADPGVVEAYQAKISKESAGRAVQRDAVFQEAIRKATRERLVQLNLDLQQSTTDWLCSNSLSLADIFWAVSLVRLRYLGLAVLWEDLPLVEAYYRMVTSLQSVREEVIKATMASMPPSAYLSPETEARSFGFVTNG</sequence>
<dbReference type="Gene3D" id="1.20.1050.10">
    <property type="match status" value="1"/>
</dbReference>
<protein>
    <submittedName>
        <fullName evidence="4">Glutathione S-transferase</fullName>
    </submittedName>
</protein>
<name>A0A6P0D9H9_RHILE</name>
<evidence type="ECO:0000313" key="5">
    <source>
        <dbReference type="Proteomes" id="UP000471409"/>
    </source>
</evidence>
<dbReference type="PROSITE" id="PS50405">
    <property type="entry name" value="GST_CTER"/>
    <property type="match status" value="1"/>
</dbReference>
<dbReference type="PROSITE" id="PS50404">
    <property type="entry name" value="GST_NTER"/>
    <property type="match status" value="1"/>
</dbReference>
<dbReference type="GO" id="GO:0008053">
    <property type="term" value="P:mitochondrial fusion"/>
    <property type="evidence" value="ECO:0007669"/>
    <property type="project" value="TreeGrafter"/>
</dbReference>
<feature type="domain" description="GST N-terminal" evidence="2">
    <location>
        <begin position="35"/>
        <end position="154"/>
    </location>
</feature>
<dbReference type="InterPro" id="IPR004046">
    <property type="entry name" value="GST_C"/>
</dbReference>
<dbReference type="RefSeq" id="WP_163999787.1">
    <property type="nucleotide sequence ID" value="NZ_JAAXDU010000013.1"/>
</dbReference>
<proteinExistence type="inferred from homology"/>
<dbReference type="EMBL" id="WXXP01000002">
    <property type="protein sequence ID" value="NEK48516.1"/>
    <property type="molecule type" value="Genomic_DNA"/>
</dbReference>
<dbReference type="SUPFAM" id="SSF47616">
    <property type="entry name" value="GST C-terminal domain-like"/>
    <property type="match status" value="1"/>
</dbReference>
<dbReference type="InterPro" id="IPR004045">
    <property type="entry name" value="Glutathione_S-Trfase_N"/>
</dbReference>
<evidence type="ECO:0000259" key="3">
    <source>
        <dbReference type="PROSITE" id="PS50405"/>
    </source>
</evidence>
<dbReference type="Proteomes" id="UP000471409">
    <property type="component" value="Unassembled WGS sequence"/>
</dbReference>
<dbReference type="Gene3D" id="3.40.30.10">
    <property type="entry name" value="Glutaredoxin"/>
    <property type="match status" value="2"/>
</dbReference>
<dbReference type="GO" id="GO:0016740">
    <property type="term" value="F:transferase activity"/>
    <property type="evidence" value="ECO:0007669"/>
    <property type="project" value="UniProtKB-KW"/>
</dbReference>
<accession>A0A6P0D9H9</accession>
<dbReference type="GO" id="GO:0006626">
    <property type="term" value="P:protein targeting to mitochondrion"/>
    <property type="evidence" value="ECO:0007669"/>
    <property type="project" value="TreeGrafter"/>
</dbReference>
<reference evidence="4 5" key="1">
    <citation type="submission" date="2020-01" db="EMBL/GenBank/DDBJ databases">
        <title>Rhizobium genotypes associated with high levels of biological nitrogen fixation by grain legumes in a temperate-maritime cropping system.</title>
        <authorList>
            <person name="Maluk M."/>
            <person name="Francesc Ferrando Molina F."/>
            <person name="Lopez Del Egido L."/>
            <person name="Lafos M."/>
            <person name="Langarica-Fuentes A."/>
            <person name="Gebre Yohannes G."/>
            <person name="Young M.W."/>
            <person name="Martin P."/>
            <person name="Gantlett R."/>
            <person name="Kenicer G."/>
            <person name="Hawes C."/>
            <person name="Begg G.S."/>
            <person name="Quilliam R.S."/>
            <person name="Squire G.R."/>
            <person name="Poole P.S."/>
            <person name="Young P.W."/>
            <person name="Iannetta P.M."/>
            <person name="James E.K."/>
        </authorList>
    </citation>
    <scope>NUCLEOTIDE SEQUENCE [LARGE SCALE GENOMIC DNA]</scope>
    <source>
        <strain evidence="4 5">JHI944</strain>
    </source>
</reference>
<dbReference type="PANTHER" id="PTHR44188:SF1">
    <property type="entry name" value="GDAP1, ISOFORM A"/>
    <property type="match status" value="1"/>
</dbReference>
<dbReference type="AlphaFoldDB" id="A0A6P0D9H9"/>
<gene>
    <name evidence="4" type="ORF">GUK36_03635</name>
</gene>
<dbReference type="Pfam" id="PF13409">
    <property type="entry name" value="GST_N_2"/>
    <property type="match status" value="1"/>
</dbReference>
<comment type="caution">
    <text evidence="4">The sequence shown here is derived from an EMBL/GenBank/DDBJ whole genome shotgun (WGS) entry which is preliminary data.</text>
</comment>
<keyword evidence="4" id="KW-0808">Transferase</keyword>
<evidence type="ECO:0000256" key="1">
    <source>
        <dbReference type="ARBA" id="ARBA00007409"/>
    </source>
</evidence>
<dbReference type="GO" id="GO:0000266">
    <property type="term" value="P:mitochondrial fission"/>
    <property type="evidence" value="ECO:0007669"/>
    <property type="project" value="TreeGrafter"/>
</dbReference>
<dbReference type="PANTHER" id="PTHR44188">
    <property type="entry name" value="GDAP1, ISOFORM A"/>
    <property type="match status" value="1"/>
</dbReference>
<comment type="similarity">
    <text evidence="1">Belongs to the GST superfamily.</text>
</comment>
<feature type="domain" description="GST C-terminal" evidence="3">
    <location>
        <begin position="160"/>
        <end position="337"/>
    </location>
</feature>